<evidence type="ECO:0000313" key="3">
    <source>
        <dbReference type="Proteomes" id="UP001314205"/>
    </source>
</evidence>
<evidence type="ECO:0000313" key="2">
    <source>
        <dbReference type="EMBL" id="CAK1599995.1"/>
    </source>
</evidence>
<proteinExistence type="predicted"/>
<name>A0AAV1LYN0_9NEOP</name>
<dbReference type="AlphaFoldDB" id="A0AAV1LYN0"/>
<dbReference type="Proteomes" id="UP001314205">
    <property type="component" value="Unassembled WGS sequence"/>
</dbReference>
<dbReference type="InterPro" id="IPR049472">
    <property type="entry name" value="MRNIP_N"/>
</dbReference>
<reference evidence="2 3" key="1">
    <citation type="submission" date="2023-11" db="EMBL/GenBank/DDBJ databases">
        <authorList>
            <person name="Hedman E."/>
            <person name="Englund M."/>
            <person name="Stromberg M."/>
            <person name="Nyberg Akerstrom W."/>
            <person name="Nylinder S."/>
            <person name="Jareborg N."/>
            <person name="Kallberg Y."/>
            <person name="Kronander E."/>
        </authorList>
    </citation>
    <scope>NUCLEOTIDE SEQUENCE [LARGE SCALE GENOMIC DNA]</scope>
</reference>
<dbReference type="GO" id="GO:0007095">
    <property type="term" value="P:mitotic G2 DNA damage checkpoint signaling"/>
    <property type="evidence" value="ECO:0007669"/>
    <property type="project" value="TreeGrafter"/>
</dbReference>
<sequence length="263" mass="30436">MPQLFQVLRCYKCLVFQIHQTKKSNKFQCKMCGEKQSIKRHYGLGNGKECRLHVQKLNSIRGQTEEEKLITVYSDDDIGDCSENNEIVNSTEQQSKSKWSSFIEKDEDNSQVVNEPMFFDSKEVVLEMPTKRKKIIGPKSTNKHTVSRVSFEDKSYNEIQNDYECNESFENTPSIHEITEYVKITEPCLKPHQKPNKVNKNLVQNEPKVGPAIQKSSKWAQFVEPEIDIEHDASQEININPSYSAQNFFESCDETDLDTILNI</sequence>
<dbReference type="EMBL" id="CAVLGL010000115">
    <property type="protein sequence ID" value="CAK1599995.1"/>
    <property type="molecule type" value="Genomic_DNA"/>
</dbReference>
<accession>A0AAV1LYN0</accession>
<gene>
    <name evidence="2" type="ORF">PARMNEM_LOCUS18806</name>
</gene>
<dbReference type="InterPro" id="IPR032739">
    <property type="entry name" value="MRNIP"/>
</dbReference>
<comment type="caution">
    <text evidence="2">The sequence shown here is derived from an EMBL/GenBank/DDBJ whole genome shotgun (WGS) entry which is preliminary data.</text>
</comment>
<organism evidence="2 3">
    <name type="scientific">Parnassius mnemosyne</name>
    <name type="common">clouded apollo</name>
    <dbReference type="NCBI Taxonomy" id="213953"/>
    <lineage>
        <taxon>Eukaryota</taxon>
        <taxon>Metazoa</taxon>
        <taxon>Ecdysozoa</taxon>
        <taxon>Arthropoda</taxon>
        <taxon>Hexapoda</taxon>
        <taxon>Insecta</taxon>
        <taxon>Pterygota</taxon>
        <taxon>Neoptera</taxon>
        <taxon>Endopterygota</taxon>
        <taxon>Lepidoptera</taxon>
        <taxon>Glossata</taxon>
        <taxon>Ditrysia</taxon>
        <taxon>Papilionoidea</taxon>
        <taxon>Papilionidae</taxon>
        <taxon>Parnassiinae</taxon>
        <taxon>Parnassini</taxon>
        <taxon>Parnassius</taxon>
        <taxon>Driopa</taxon>
    </lineage>
</organism>
<evidence type="ECO:0000259" key="1">
    <source>
        <dbReference type="Pfam" id="PF15749"/>
    </source>
</evidence>
<dbReference type="PANTHER" id="PTHR15863">
    <property type="entry name" value="MRN COMPLEX-INTERACTING PROTEIN"/>
    <property type="match status" value="1"/>
</dbReference>
<dbReference type="GO" id="GO:0005634">
    <property type="term" value="C:nucleus"/>
    <property type="evidence" value="ECO:0007669"/>
    <property type="project" value="TreeGrafter"/>
</dbReference>
<dbReference type="GO" id="GO:0003682">
    <property type="term" value="F:chromatin binding"/>
    <property type="evidence" value="ECO:0007669"/>
    <property type="project" value="TreeGrafter"/>
</dbReference>
<protein>
    <recommendedName>
        <fullName evidence="1">MRN complex-interacting protein N-terminal domain-containing protein</fullName>
    </recommendedName>
</protein>
<dbReference type="Pfam" id="PF15749">
    <property type="entry name" value="MRNIP"/>
    <property type="match status" value="1"/>
</dbReference>
<dbReference type="PANTHER" id="PTHR15863:SF2">
    <property type="entry name" value="MRN COMPLEX-INTERACTING PROTEIN"/>
    <property type="match status" value="1"/>
</dbReference>
<feature type="domain" description="MRN complex-interacting protein N-terminal" evidence="1">
    <location>
        <begin position="7"/>
        <end position="102"/>
    </location>
</feature>
<keyword evidence="3" id="KW-1185">Reference proteome</keyword>